<protein>
    <recommendedName>
        <fullName evidence="3">Aminoglycoside-2''-adenylyltransferase</fullName>
    </recommendedName>
</protein>
<dbReference type="Proteomes" id="UP000051096">
    <property type="component" value="Unassembled WGS sequence"/>
</dbReference>
<evidence type="ECO:0000313" key="2">
    <source>
        <dbReference type="Proteomes" id="UP000051096"/>
    </source>
</evidence>
<dbReference type="Pfam" id="PF10706">
    <property type="entry name" value="Aminoglyc_resit"/>
    <property type="match status" value="1"/>
</dbReference>
<evidence type="ECO:0008006" key="3">
    <source>
        <dbReference type="Google" id="ProtNLM"/>
    </source>
</evidence>
<dbReference type="InterPro" id="IPR019646">
    <property type="entry name" value="Aminoglyc_AdlTrfase"/>
</dbReference>
<sequence length="193" mass="22506">MNDFEVVQQVTQLMVGFKKPWGVCGGWAIDLYLAKVTREHHDIEIAVFRKDQAALQAHLHDWHLTKVVSLTGQRDQWNEGEELQLPIHEIHAQRLGEVLDHLEILLNESIDDLWKFRRDTRITRPLSKLWGYSQDGIPYMNPEVVLLYKAKEPTADDEADFDNVSALLHAEPRCWLKRSLTTCYPGHHWCDML</sequence>
<organism evidence="1 2">
    <name type="scientific">candidate division WOR_3 bacterium SM23_60</name>
    <dbReference type="NCBI Taxonomy" id="1703780"/>
    <lineage>
        <taxon>Bacteria</taxon>
        <taxon>Bacteria division WOR-3</taxon>
    </lineage>
</organism>
<dbReference type="AlphaFoldDB" id="A0A0S8GHM2"/>
<gene>
    <name evidence="1" type="ORF">AMJ87_05290</name>
</gene>
<accession>A0A0S8GHM2</accession>
<comment type="caution">
    <text evidence="1">The sequence shown here is derived from an EMBL/GenBank/DDBJ whole genome shotgun (WGS) entry which is preliminary data.</text>
</comment>
<evidence type="ECO:0000313" key="1">
    <source>
        <dbReference type="EMBL" id="KPK72240.1"/>
    </source>
</evidence>
<dbReference type="EMBL" id="LJUO01000037">
    <property type="protein sequence ID" value="KPK72240.1"/>
    <property type="molecule type" value="Genomic_DNA"/>
</dbReference>
<name>A0A0S8GHM2_UNCW3</name>
<proteinExistence type="predicted"/>
<reference evidence="1 2" key="1">
    <citation type="journal article" date="2015" name="Microbiome">
        <title>Genomic resolution of linkages in carbon, nitrogen, and sulfur cycling among widespread estuary sediment bacteria.</title>
        <authorList>
            <person name="Baker B.J."/>
            <person name="Lazar C.S."/>
            <person name="Teske A.P."/>
            <person name="Dick G.J."/>
        </authorList>
    </citation>
    <scope>NUCLEOTIDE SEQUENCE [LARGE SCALE GENOMIC DNA]</scope>
    <source>
        <strain evidence="1">SM23_60</strain>
    </source>
</reference>
<dbReference type="Gene3D" id="3.30.460.40">
    <property type="match status" value="1"/>
</dbReference>